<feature type="region of interest" description="Disordered" evidence="1">
    <location>
        <begin position="1"/>
        <end position="29"/>
    </location>
</feature>
<gene>
    <name evidence="2" type="ORF">HYH02_006043</name>
</gene>
<proteinExistence type="predicted"/>
<evidence type="ECO:0000256" key="1">
    <source>
        <dbReference type="SAM" id="MobiDB-lite"/>
    </source>
</evidence>
<evidence type="ECO:0000313" key="2">
    <source>
        <dbReference type="EMBL" id="KAG2448686.1"/>
    </source>
</evidence>
<organism evidence="2 3">
    <name type="scientific">Chlamydomonas schloesseri</name>
    <dbReference type="NCBI Taxonomy" id="2026947"/>
    <lineage>
        <taxon>Eukaryota</taxon>
        <taxon>Viridiplantae</taxon>
        <taxon>Chlorophyta</taxon>
        <taxon>core chlorophytes</taxon>
        <taxon>Chlorophyceae</taxon>
        <taxon>CS clade</taxon>
        <taxon>Chlamydomonadales</taxon>
        <taxon>Chlamydomonadaceae</taxon>
        <taxon>Chlamydomonas</taxon>
    </lineage>
</organism>
<reference evidence="2" key="1">
    <citation type="journal article" date="2020" name="bioRxiv">
        <title>Comparative genomics of Chlamydomonas.</title>
        <authorList>
            <person name="Craig R.J."/>
            <person name="Hasan A.R."/>
            <person name="Ness R.W."/>
            <person name="Keightley P.D."/>
        </authorList>
    </citation>
    <scope>NUCLEOTIDE SEQUENCE</scope>
    <source>
        <strain evidence="2">CCAP 11/173</strain>
    </source>
</reference>
<protein>
    <submittedName>
        <fullName evidence="2">Uncharacterized protein</fullName>
    </submittedName>
</protein>
<evidence type="ECO:0000313" key="3">
    <source>
        <dbReference type="Proteomes" id="UP000613740"/>
    </source>
</evidence>
<dbReference type="OrthoDB" id="525163at2759"/>
<name>A0A836B607_9CHLO</name>
<dbReference type="PANTHER" id="PTHR34687:SF1">
    <property type="entry name" value="CHAPERONE PROTEIN DNAJ-LIKE PROTEIN"/>
    <property type="match status" value="1"/>
</dbReference>
<accession>A0A836B607</accession>
<dbReference type="Proteomes" id="UP000613740">
    <property type="component" value="Unassembled WGS sequence"/>
</dbReference>
<comment type="caution">
    <text evidence="2">The sequence shown here is derived from an EMBL/GenBank/DDBJ whole genome shotgun (WGS) entry which is preliminary data.</text>
</comment>
<dbReference type="AlphaFoldDB" id="A0A836B607"/>
<keyword evidence="3" id="KW-1185">Reference proteome</keyword>
<dbReference type="EMBL" id="JAEHOD010000016">
    <property type="protein sequence ID" value="KAG2448686.1"/>
    <property type="molecule type" value="Genomic_DNA"/>
</dbReference>
<feature type="compositionally biased region" description="Low complexity" evidence="1">
    <location>
        <begin position="1"/>
        <end position="23"/>
    </location>
</feature>
<dbReference type="PANTHER" id="PTHR34687">
    <property type="entry name" value="CHAPERONE PROTEIN DNAJ-LIKE PROTEIN"/>
    <property type="match status" value="1"/>
</dbReference>
<sequence>MQSTRSVGAASTSGRGSSSSLAAPQRVRTGRARVARIQAFMDPESSMATVQTVSQVVTTCCVAAGAFMLLSGPSEASLPEQDRLDNRNSRPCPVCGGSGFEECLCSRWSDGDTGCNSCSKTGYMRCRGCGGGGTAVPLMVRARK</sequence>